<evidence type="ECO:0000313" key="1">
    <source>
        <dbReference type="RefSeq" id="XP_059604690.1"/>
    </source>
</evidence>
<dbReference type="RefSeq" id="XP_059604690.1">
    <property type="nucleotide sequence ID" value="XM_059744215.1"/>
</dbReference>
<protein>
    <submittedName>
        <fullName evidence="1">Uncharacterized protein</fullName>
    </submittedName>
</protein>
<gene>
    <name evidence="1" type="ORF">An14g04120</name>
</gene>
<dbReference type="KEGG" id="ang:An14g04120"/>
<accession>A0AAJ8BVK1</accession>
<dbReference type="GeneID" id="84592980"/>
<sequence>MLCACSKDANGGVAGFARNSGTSKRKKRRKGRINAGTGNFIALIIARNFVMHRSTDCAGHSEWPSLHYSDEVYPLPLALIKPAQYSVSGCKHLCSEPGKAAAAIRVGLANTGAEPNCATLWLTIPKCSGCKLETPSAEHLSVYRKYVTYIHFGPIAIVASLAWLCDTTAHERLLAAWL</sequence>
<name>A0AAJ8BVK1_ASPNG</name>
<dbReference type="VEuPathDB" id="FungiDB:An14g04120"/>
<reference evidence="1" key="2">
    <citation type="submission" date="2025-08" db="UniProtKB">
        <authorList>
            <consortium name="RefSeq"/>
        </authorList>
    </citation>
    <scope>IDENTIFICATION</scope>
</reference>
<organism evidence="1">
    <name type="scientific">Aspergillus niger</name>
    <dbReference type="NCBI Taxonomy" id="5061"/>
    <lineage>
        <taxon>Eukaryota</taxon>
        <taxon>Fungi</taxon>
        <taxon>Dikarya</taxon>
        <taxon>Ascomycota</taxon>
        <taxon>Pezizomycotina</taxon>
        <taxon>Eurotiomycetes</taxon>
        <taxon>Eurotiomycetidae</taxon>
        <taxon>Eurotiales</taxon>
        <taxon>Aspergillaceae</taxon>
        <taxon>Aspergillus</taxon>
        <taxon>Aspergillus subgen. Circumdati</taxon>
    </lineage>
</organism>
<dbReference type="AlphaFoldDB" id="A0AAJ8BVK1"/>
<reference evidence="1" key="1">
    <citation type="submission" date="2025-02" db="EMBL/GenBank/DDBJ databases">
        <authorList>
            <consortium name="NCBI Genome Project"/>
        </authorList>
    </citation>
    <scope>NUCLEOTIDE SEQUENCE</scope>
</reference>
<proteinExistence type="predicted"/>